<proteinExistence type="predicted"/>
<sequence>MRPARRGAPAVLRPPGWLTLSLLPPLLLLLCPHAARGGCGIPADDVPNATPELENLTTFPEGFIVGYYCNQGYVKIKGMQSGKHCLPNGEWTKLAPFCNRTCSLPPKVRYGVMKDIFISVSYRPAGFVVEYDCNPGYERNHSVSAQVTCLQNYTWSTPEVFCYKRSCPDPGQIENGHISIPTDILFASDIYFSCNPGYKLVGENSTFCYYKGKDMAWADPFPECQEIPTTPQKPTTTDAQGTKAPSSHQKPTTVKVPATEPPPAPQKHTTVNVPGTESPSTPPKPTTVNVPATKPPSALQKPTTVNVPATKPPPALKKPTTANVPGTESPSTPQKHTIINVPATKPPSTPQKPTTVNTPATEAPSTPQKPTTVNVPATKSPSAPQKHTIVNVPATEATPTLQNLTTRNSSTTKALLIPQKPNLTVLAMDAPPTSQKPLTANDSATIAKLSPVSNVLSTETQLTVQTLMTNSSATRATPKPQSFTTAKASYTQSLPVTQKFTAGHAPMTKGLHTTQRLTSAHIAATPNQADFTTPSTSKGSGLLKTGITIIASGKSDSLTVQRNCHHCRYRCFWKRILCYNCLRYTVKRLCSWMPNRKQVNVFRDYVLRTPLSVWYVSKYYSQPCSCSKVILRKLQIIGPRNQVLLYAYCFNSRGRRMTRKDSY</sequence>
<feature type="compositionally biased region" description="Low complexity" evidence="6">
    <location>
        <begin position="286"/>
        <end position="296"/>
    </location>
</feature>
<feature type="domain" description="Sushi" evidence="8">
    <location>
        <begin position="37"/>
        <end position="100"/>
    </location>
</feature>
<dbReference type="CDD" id="cd00033">
    <property type="entry name" value="CCP"/>
    <property type="match status" value="3"/>
</dbReference>
<comment type="caution">
    <text evidence="5">Lacks conserved residue(s) required for the propagation of feature annotation.</text>
</comment>
<dbReference type="PANTHER" id="PTHR45656">
    <property type="entry name" value="PROTEIN CBR-CLEC-78"/>
    <property type="match status" value="1"/>
</dbReference>
<dbReference type="FunFam" id="2.10.70.10:FF:000055">
    <property type="entry name" value="Complement decay-accelerating factor, GPI-anchored"/>
    <property type="match status" value="1"/>
</dbReference>
<dbReference type="SMART" id="SM00032">
    <property type="entry name" value="CCP"/>
    <property type="match status" value="3"/>
</dbReference>
<feature type="compositionally biased region" description="Polar residues" evidence="6">
    <location>
        <begin position="227"/>
        <end position="252"/>
    </location>
</feature>
<evidence type="ECO:0000256" key="3">
    <source>
        <dbReference type="ARBA" id="ARBA00023157"/>
    </source>
</evidence>
<feature type="domain" description="Sushi" evidence="8">
    <location>
        <begin position="165"/>
        <end position="226"/>
    </location>
</feature>
<dbReference type="Pfam" id="PF00084">
    <property type="entry name" value="Sushi"/>
    <property type="match status" value="3"/>
</dbReference>
<keyword evidence="7" id="KW-0732">Signal</keyword>
<evidence type="ECO:0000259" key="8">
    <source>
        <dbReference type="PROSITE" id="PS50923"/>
    </source>
</evidence>
<dbReference type="EMBL" id="JABWUV010000018">
    <property type="protein sequence ID" value="KAF6290373.1"/>
    <property type="molecule type" value="Genomic_DNA"/>
</dbReference>
<dbReference type="Proteomes" id="UP000527355">
    <property type="component" value="Unassembled WGS sequence"/>
</dbReference>
<feature type="compositionally biased region" description="Polar residues" evidence="6">
    <location>
        <begin position="356"/>
        <end position="385"/>
    </location>
</feature>
<organism evidence="9 10">
    <name type="scientific">Myotis myotis</name>
    <name type="common">Greater mouse-eared bat</name>
    <name type="synonym">Vespertilio myotis</name>
    <dbReference type="NCBI Taxonomy" id="51298"/>
    <lineage>
        <taxon>Eukaryota</taxon>
        <taxon>Metazoa</taxon>
        <taxon>Chordata</taxon>
        <taxon>Craniata</taxon>
        <taxon>Vertebrata</taxon>
        <taxon>Euteleostomi</taxon>
        <taxon>Mammalia</taxon>
        <taxon>Eutheria</taxon>
        <taxon>Laurasiatheria</taxon>
        <taxon>Chiroptera</taxon>
        <taxon>Yangochiroptera</taxon>
        <taxon>Vespertilionidae</taxon>
        <taxon>Myotis</taxon>
    </lineage>
</organism>
<gene>
    <name evidence="9" type="ORF">mMyoMyo1_002452</name>
</gene>
<feature type="compositionally biased region" description="Polar residues" evidence="6">
    <location>
        <begin position="323"/>
        <end position="337"/>
    </location>
</feature>
<protein>
    <submittedName>
        <fullName evidence="9">CD55 molecule (Cromer blood group)</fullName>
    </submittedName>
</protein>
<dbReference type="VEuPathDB" id="HostDB:GeneID_118673664"/>
<evidence type="ECO:0000313" key="10">
    <source>
        <dbReference type="Proteomes" id="UP000527355"/>
    </source>
</evidence>
<keyword evidence="10" id="KW-1185">Reference proteome</keyword>
<feature type="signal peptide" evidence="7">
    <location>
        <begin position="1"/>
        <end position="37"/>
    </location>
</feature>
<evidence type="ECO:0000256" key="6">
    <source>
        <dbReference type="SAM" id="MobiDB-lite"/>
    </source>
</evidence>
<evidence type="ECO:0000256" key="7">
    <source>
        <dbReference type="SAM" id="SignalP"/>
    </source>
</evidence>
<dbReference type="SUPFAM" id="SSF57535">
    <property type="entry name" value="Complement control module/SCR domain"/>
    <property type="match status" value="3"/>
</dbReference>
<dbReference type="InterPro" id="IPR051277">
    <property type="entry name" value="SEZ6_CSMD_C4BPB_Regulators"/>
</dbReference>
<feature type="chain" id="PRO_5029640270" evidence="7">
    <location>
        <begin position="38"/>
        <end position="663"/>
    </location>
</feature>
<dbReference type="InterPro" id="IPR000436">
    <property type="entry name" value="Sushi_SCR_CCP_dom"/>
</dbReference>
<dbReference type="Gene3D" id="2.10.70.10">
    <property type="entry name" value="Complement Module, domain 1"/>
    <property type="match status" value="3"/>
</dbReference>
<dbReference type="AlphaFoldDB" id="A0A7J7SQ22"/>
<dbReference type="OrthoDB" id="406096at2759"/>
<evidence type="ECO:0000313" key="9">
    <source>
        <dbReference type="EMBL" id="KAF6290373.1"/>
    </source>
</evidence>
<comment type="caution">
    <text evidence="9">The sequence shown here is derived from an EMBL/GenBank/DDBJ whole genome shotgun (WGS) entry which is preliminary data.</text>
</comment>
<reference evidence="9 10" key="1">
    <citation type="journal article" date="2020" name="Nature">
        <title>Six reference-quality genomes reveal evolution of bat adaptations.</title>
        <authorList>
            <person name="Jebb D."/>
            <person name="Huang Z."/>
            <person name="Pippel M."/>
            <person name="Hughes G.M."/>
            <person name="Lavrichenko K."/>
            <person name="Devanna P."/>
            <person name="Winkler S."/>
            <person name="Jermiin L.S."/>
            <person name="Skirmuntt E.C."/>
            <person name="Katzourakis A."/>
            <person name="Burkitt-Gray L."/>
            <person name="Ray D.A."/>
            <person name="Sullivan K.A.M."/>
            <person name="Roscito J.G."/>
            <person name="Kirilenko B.M."/>
            <person name="Davalos L.M."/>
            <person name="Corthals A.P."/>
            <person name="Power M.L."/>
            <person name="Jones G."/>
            <person name="Ransome R.D."/>
            <person name="Dechmann D.K.N."/>
            <person name="Locatelli A.G."/>
            <person name="Puechmaille S.J."/>
            <person name="Fedrigo O."/>
            <person name="Jarvis E.D."/>
            <person name="Hiller M."/>
            <person name="Vernes S.C."/>
            <person name="Myers E.W."/>
            <person name="Teeling E.C."/>
        </authorList>
    </citation>
    <scope>NUCLEOTIDE SEQUENCE [LARGE SCALE GENOMIC DNA]</scope>
    <source>
        <strain evidence="9">MMyoMyo1</strain>
        <tissue evidence="9">Flight muscle</tissue>
    </source>
</reference>
<evidence type="ECO:0000256" key="5">
    <source>
        <dbReference type="PROSITE-ProRule" id="PRU00302"/>
    </source>
</evidence>
<feature type="region of interest" description="Disordered" evidence="6">
    <location>
        <begin position="222"/>
        <end position="386"/>
    </location>
</feature>
<accession>A0A7J7SQ22</accession>
<evidence type="ECO:0000256" key="4">
    <source>
        <dbReference type="ARBA" id="ARBA00023180"/>
    </source>
</evidence>
<keyword evidence="3" id="KW-1015">Disulfide bond</keyword>
<name>A0A7J7SQ22_MYOMY</name>
<evidence type="ECO:0000256" key="2">
    <source>
        <dbReference type="ARBA" id="ARBA00022737"/>
    </source>
</evidence>
<keyword evidence="2" id="KW-0677">Repeat</keyword>
<dbReference type="InterPro" id="IPR035976">
    <property type="entry name" value="Sushi/SCR/CCP_sf"/>
</dbReference>
<keyword evidence="4" id="KW-0325">Glycoprotein</keyword>
<evidence type="ECO:0000256" key="1">
    <source>
        <dbReference type="ARBA" id="ARBA00022659"/>
    </source>
</evidence>
<dbReference type="PROSITE" id="PS50923">
    <property type="entry name" value="SUSHI"/>
    <property type="match status" value="2"/>
</dbReference>
<dbReference type="PANTHER" id="PTHR45656:SF15">
    <property type="entry name" value="SUSHI DOMAIN-CONTAINING PROTEIN"/>
    <property type="match status" value="1"/>
</dbReference>
<keyword evidence="1 5" id="KW-0768">Sushi</keyword>